<keyword evidence="2" id="KW-0805">Transcription regulation</keyword>
<proteinExistence type="inferred from homology"/>
<dbReference type="Gene3D" id="3.40.190.10">
    <property type="entry name" value="Periplasmic binding protein-like II"/>
    <property type="match status" value="2"/>
</dbReference>
<dbReference type="InterPro" id="IPR005119">
    <property type="entry name" value="LysR_subst-bd"/>
</dbReference>
<evidence type="ECO:0000313" key="6">
    <source>
        <dbReference type="EMBL" id="ANY77239.1"/>
    </source>
</evidence>
<dbReference type="Pfam" id="PF03466">
    <property type="entry name" value="LysR_substrate"/>
    <property type="match status" value="1"/>
</dbReference>
<evidence type="ECO:0000256" key="4">
    <source>
        <dbReference type="ARBA" id="ARBA00023163"/>
    </source>
</evidence>
<organism evidence="6">
    <name type="scientific">Microvirga ossetica</name>
    <dbReference type="NCBI Taxonomy" id="1882682"/>
    <lineage>
        <taxon>Bacteria</taxon>
        <taxon>Pseudomonadati</taxon>
        <taxon>Pseudomonadota</taxon>
        <taxon>Alphaproteobacteria</taxon>
        <taxon>Hyphomicrobiales</taxon>
        <taxon>Methylobacteriaceae</taxon>
        <taxon>Microvirga</taxon>
    </lineage>
</organism>
<keyword evidence="3" id="KW-0238">DNA-binding</keyword>
<evidence type="ECO:0000256" key="1">
    <source>
        <dbReference type="ARBA" id="ARBA00009437"/>
    </source>
</evidence>
<dbReference type="KEGG" id="moc:BB934_02580"/>
<reference evidence="6" key="1">
    <citation type="submission" date="2016-07" db="EMBL/GenBank/DDBJ databases">
        <title>Microvirga ossetica sp. nov. a new species of rhizobia isolated from root nodules of the legume species Vicia alpestris Steven originated from North Ossetia region in the Caucasus.</title>
        <authorList>
            <person name="Safronova V.I."/>
            <person name="Kuznetsova I.G."/>
            <person name="Sazanova A.L."/>
            <person name="Belimov A."/>
            <person name="Andronov E."/>
            <person name="Osledkin Y.S."/>
            <person name="Onishchuk O.P."/>
            <person name="Kurchak O.N."/>
            <person name="Shaposhnikov A.I."/>
            <person name="Willems A."/>
            <person name="Tikhonovich I.A."/>
        </authorList>
    </citation>
    <scope>NUCLEOTIDE SEQUENCE [LARGE SCALE GENOMIC DNA]</scope>
    <source>
        <strain evidence="6">V5/3M</strain>
    </source>
</reference>
<dbReference type="RefSeq" id="WP_099508231.1">
    <property type="nucleotide sequence ID" value="NZ_CP016616.1"/>
</dbReference>
<evidence type="ECO:0000256" key="2">
    <source>
        <dbReference type="ARBA" id="ARBA00023015"/>
    </source>
</evidence>
<dbReference type="AlphaFoldDB" id="A0A1B2EBB1"/>
<dbReference type="PRINTS" id="PR00039">
    <property type="entry name" value="HTHLYSR"/>
</dbReference>
<dbReference type="InterPro" id="IPR036390">
    <property type="entry name" value="WH_DNA-bd_sf"/>
</dbReference>
<evidence type="ECO:0000259" key="5">
    <source>
        <dbReference type="PROSITE" id="PS50931"/>
    </source>
</evidence>
<dbReference type="Gene3D" id="1.10.10.10">
    <property type="entry name" value="Winged helix-like DNA-binding domain superfamily/Winged helix DNA-binding domain"/>
    <property type="match status" value="1"/>
</dbReference>
<dbReference type="PANTHER" id="PTHR30346:SF0">
    <property type="entry name" value="HCA OPERON TRANSCRIPTIONAL ACTIVATOR HCAR"/>
    <property type="match status" value="1"/>
</dbReference>
<accession>A0A1B2EBB1</accession>
<dbReference type="CDD" id="cd08414">
    <property type="entry name" value="PBP2_LTTR_aromatics_like"/>
    <property type="match status" value="1"/>
</dbReference>
<dbReference type="PROSITE" id="PS50931">
    <property type="entry name" value="HTH_LYSR"/>
    <property type="match status" value="1"/>
</dbReference>
<dbReference type="EMBL" id="CP016616">
    <property type="protein sequence ID" value="ANY77239.1"/>
    <property type="molecule type" value="Genomic_DNA"/>
</dbReference>
<dbReference type="Pfam" id="PF00126">
    <property type="entry name" value="HTH_1"/>
    <property type="match status" value="1"/>
</dbReference>
<dbReference type="PANTHER" id="PTHR30346">
    <property type="entry name" value="TRANSCRIPTIONAL DUAL REGULATOR HCAR-RELATED"/>
    <property type="match status" value="1"/>
</dbReference>
<dbReference type="InterPro" id="IPR000847">
    <property type="entry name" value="LysR_HTH_N"/>
</dbReference>
<feature type="domain" description="HTH lysR-type" evidence="5">
    <location>
        <begin position="1"/>
        <end position="58"/>
    </location>
</feature>
<name>A0A1B2EBB1_9HYPH</name>
<dbReference type="SUPFAM" id="SSF46785">
    <property type="entry name" value="Winged helix' DNA-binding domain"/>
    <property type="match status" value="1"/>
</dbReference>
<gene>
    <name evidence="6" type="ORF">BB934_02580</name>
</gene>
<dbReference type="SUPFAM" id="SSF53850">
    <property type="entry name" value="Periplasmic binding protein-like II"/>
    <property type="match status" value="1"/>
</dbReference>
<protein>
    <recommendedName>
        <fullName evidence="5">HTH lysR-type domain-containing protein</fullName>
    </recommendedName>
</protein>
<comment type="similarity">
    <text evidence="1">Belongs to the LysR transcriptional regulatory family.</text>
</comment>
<dbReference type="GO" id="GO:0003677">
    <property type="term" value="F:DNA binding"/>
    <property type="evidence" value="ECO:0007669"/>
    <property type="project" value="UniProtKB-KW"/>
</dbReference>
<dbReference type="GO" id="GO:0032993">
    <property type="term" value="C:protein-DNA complex"/>
    <property type="evidence" value="ECO:0007669"/>
    <property type="project" value="TreeGrafter"/>
</dbReference>
<evidence type="ECO:0000256" key="3">
    <source>
        <dbReference type="ARBA" id="ARBA00023125"/>
    </source>
</evidence>
<dbReference type="FunFam" id="1.10.10.10:FF:000001">
    <property type="entry name" value="LysR family transcriptional regulator"/>
    <property type="match status" value="1"/>
</dbReference>
<dbReference type="GO" id="GO:0003700">
    <property type="term" value="F:DNA-binding transcription factor activity"/>
    <property type="evidence" value="ECO:0007669"/>
    <property type="project" value="InterPro"/>
</dbReference>
<sequence>MDLRQLRYFVATAEELHFGRAAERVHIAQPALSIQIKALEDMLGVQLLSRTNRVVTLTEAGRLFLKEARRTLEQAQHAAVVARRAGRGEIGRIEIGYSADTSYSGVLSGVLRQYKRRVPDVELGLHELHPSTQIAQLLEGRIHIGFIANFVDSPTGKLPPELDAIRLAEWPLRVALPADHPLAKRSRIPREALADEPFIVYVGSDIEQDRSLIQMVIGFMPRVAYEVRSGFSIVSLVGAGLGVAIVPSSVSSVSIGEHVVYRPISGNTTQVGTDVVFRRDADDPAVVNFLEIVQPDQHDTKGKRHRGT</sequence>
<dbReference type="InterPro" id="IPR036388">
    <property type="entry name" value="WH-like_DNA-bd_sf"/>
</dbReference>
<dbReference type="OrthoDB" id="9811588at2"/>
<keyword evidence="4" id="KW-0804">Transcription</keyword>